<dbReference type="SUPFAM" id="SSF56112">
    <property type="entry name" value="Protein kinase-like (PK-like)"/>
    <property type="match status" value="1"/>
</dbReference>
<sequence length="323" mass="34816">MTVVDVLHLRDVDLVLRQGTDGLSQELGGAPGQAGLRLVEALRGAAPVHADRGGAGVHTWVAPSAVTVARRLSGEHTNTIDLVGERYVVKWYVQPAIGVTREHDLLARLAAEGCTAAPALTGALVWRSVDGRLTTLAVVTEFVPDAEDGWTVVVGLDPAQRGDRLRELASSFGDTLARLHDALGDIHGDVHLGQFLVPADGAVRLVDLEGDPLTSQDERALGDTPLRDLASLRRSFVLAFLWRQETCGDPPSVREVYDDALHVLTETYLAASGFSREQASTLLPELEVTKAAAEIRYAERFLPSWLPFARRGHADAVRAAVPR</sequence>
<keyword evidence="2" id="KW-1185">Reference proteome</keyword>
<dbReference type="InterPro" id="IPR011009">
    <property type="entry name" value="Kinase-like_dom_sf"/>
</dbReference>
<dbReference type="AlphaFoldDB" id="A0A4R7VH45"/>
<dbReference type="RefSeq" id="WP_133904712.1">
    <property type="nucleotide sequence ID" value="NZ_SOCP01000008.1"/>
</dbReference>
<keyword evidence="1" id="KW-0418">Kinase</keyword>
<organism evidence="1 2">
    <name type="scientific">Actinophytocola oryzae</name>
    <dbReference type="NCBI Taxonomy" id="502181"/>
    <lineage>
        <taxon>Bacteria</taxon>
        <taxon>Bacillati</taxon>
        <taxon>Actinomycetota</taxon>
        <taxon>Actinomycetes</taxon>
        <taxon>Pseudonocardiales</taxon>
        <taxon>Pseudonocardiaceae</taxon>
    </lineage>
</organism>
<name>A0A4R7VH45_9PSEU</name>
<proteinExistence type="predicted"/>
<evidence type="ECO:0000313" key="1">
    <source>
        <dbReference type="EMBL" id="TDV48654.1"/>
    </source>
</evidence>
<dbReference type="GO" id="GO:0016301">
    <property type="term" value="F:kinase activity"/>
    <property type="evidence" value="ECO:0007669"/>
    <property type="project" value="UniProtKB-KW"/>
</dbReference>
<protein>
    <submittedName>
        <fullName evidence="1">Maltokinase</fullName>
    </submittedName>
</protein>
<comment type="caution">
    <text evidence="1">The sequence shown here is derived from an EMBL/GenBank/DDBJ whole genome shotgun (WGS) entry which is preliminary data.</text>
</comment>
<accession>A0A4R7VH45</accession>
<dbReference type="Gene3D" id="3.90.1200.10">
    <property type="match status" value="1"/>
</dbReference>
<keyword evidence="1" id="KW-0808">Transferase</keyword>
<dbReference type="EMBL" id="SOCP01000008">
    <property type="protein sequence ID" value="TDV48654.1"/>
    <property type="molecule type" value="Genomic_DNA"/>
</dbReference>
<dbReference type="Proteomes" id="UP000294927">
    <property type="component" value="Unassembled WGS sequence"/>
</dbReference>
<dbReference type="OrthoDB" id="3787729at2"/>
<gene>
    <name evidence="1" type="ORF">CLV71_10814</name>
</gene>
<reference evidence="1 2" key="1">
    <citation type="submission" date="2019-03" db="EMBL/GenBank/DDBJ databases">
        <title>Genomic Encyclopedia of Archaeal and Bacterial Type Strains, Phase II (KMG-II): from individual species to whole genera.</title>
        <authorList>
            <person name="Goeker M."/>
        </authorList>
    </citation>
    <scope>NUCLEOTIDE SEQUENCE [LARGE SCALE GENOMIC DNA]</scope>
    <source>
        <strain evidence="1 2">DSM 45499</strain>
    </source>
</reference>
<evidence type="ECO:0000313" key="2">
    <source>
        <dbReference type="Proteomes" id="UP000294927"/>
    </source>
</evidence>